<dbReference type="PANTHER" id="PTHR14559:SF4">
    <property type="entry name" value="CASPASE RECRUITMENT DOMAIN-CONTAINING PROTEIN 11"/>
    <property type="match status" value="1"/>
</dbReference>
<dbReference type="GO" id="GO:0043123">
    <property type="term" value="P:positive regulation of canonical NF-kappaB signal transduction"/>
    <property type="evidence" value="ECO:0007669"/>
    <property type="project" value="TreeGrafter"/>
</dbReference>
<protein>
    <submittedName>
        <fullName evidence="3">Caspase recruitment domain-containing protein 11-like</fullName>
    </submittedName>
</protein>
<evidence type="ECO:0000256" key="1">
    <source>
        <dbReference type="SAM" id="MobiDB-lite"/>
    </source>
</evidence>
<dbReference type="GO" id="GO:0050700">
    <property type="term" value="F:CARD domain binding"/>
    <property type="evidence" value="ECO:0007669"/>
    <property type="project" value="TreeGrafter"/>
</dbReference>
<dbReference type="Proteomes" id="UP000515208">
    <property type="component" value="Unplaced"/>
</dbReference>
<organism evidence="2 3">
    <name type="scientific">Bison bison bison</name>
    <name type="common">North American plains bison</name>
    <dbReference type="NCBI Taxonomy" id="43346"/>
    <lineage>
        <taxon>Eukaryota</taxon>
        <taxon>Metazoa</taxon>
        <taxon>Chordata</taxon>
        <taxon>Craniata</taxon>
        <taxon>Vertebrata</taxon>
        <taxon>Euteleostomi</taxon>
        <taxon>Mammalia</taxon>
        <taxon>Eutheria</taxon>
        <taxon>Laurasiatheria</taxon>
        <taxon>Artiodactyla</taxon>
        <taxon>Ruminantia</taxon>
        <taxon>Pecora</taxon>
        <taxon>Bovidae</taxon>
        <taxon>Bovinae</taxon>
        <taxon>Bison</taxon>
    </lineage>
</organism>
<feature type="region of interest" description="Disordered" evidence="1">
    <location>
        <begin position="276"/>
        <end position="297"/>
    </location>
</feature>
<feature type="non-terminal residue" evidence="3">
    <location>
        <position position="1"/>
    </location>
</feature>
<reference evidence="3" key="1">
    <citation type="submission" date="2025-08" db="UniProtKB">
        <authorList>
            <consortium name="RefSeq"/>
        </authorList>
    </citation>
    <scope>IDENTIFICATION</scope>
    <source>
        <tissue evidence="3">Blood</tissue>
    </source>
</reference>
<evidence type="ECO:0000313" key="2">
    <source>
        <dbReference type="Proteomes" id="UP000515208"/>
    </source>
</evidence>
<feature type="compositionally biased region" description="Pro residues" evidence="1">
    <location>
        <begin position="134"/>
        <end position="150"/>
    </location>
</feature>
<dbReference type="GeneID" id="104993988"/>
<feature type="region of interest" description="Disordered" evidence="1">
    <location>
        <begin position="127"/>
        <end position="152"/>
    </location>
</feature>
<accession>A0A6P3I251</accession>
<dbReference type="GO" id="GO:0005737">
    <property type="term" value="C:cytoplasm"/>
    <property type="evidence" value="ECO:0007669"/>
    <property type="project" value="TreeGrafter"/>
</dbReference>
<dbReference type="AlphaFoldDB" id="A0A6P3I251"/>
<dbReference type="RefSeq" id="XP_010845742.1">
    <property type="nucleotide sequence ID" value="XM_010847440.1"/>
</dbReference>
<keyword evidence="2" id="KW-1185">Reference proteome</keyword>
<gene>
    <name evidence="3" type="primary">LOC104993988</name>
</gene>
<evidence type="ECO:0000313" key="3">
    <source>
        <dbReference type="RefSeq" id="XP_010845742.1"/>
    </source>
</evidence>
<dbReference type="KEGG" id="bbis:104993988"/>
<dbReference type="PANTHER" id="PTHR14559">
    <property type="entry name" value="CASPASE RECRUITMENT DOMAIN FAMILY"/>
    <property type="match status" value="1"/>
</dbReference>
<sequence length="297" mass="32384">TVEDDNDSGGFDALDLDARRLSIRPGPQHLQALFRVSLSSCRGTDRSATAVTRARVRLCVSDIQLEGCIRGERQSVPLDACTKEEAHWTIQRCSGPVTLHYKVNQEACLPALLPGSAGSMRKMRGSELTACREPPAPARSLPAPPGPAPEALPSRCLPRAQQLLLVKLQRLMHRGSREEADTAHHTLRALRNTLQPEEPLPTTDPRVSPRLSRASFLFGQLLQFVSRSENKYKRMNSHERVRIVSGSPRGSLARSSLDATKLLTEKQEGAAYLAASGSGWAKGVPESRAVPPGEEPP</sequence>
<name>A0A6P3I251_BISBB</name>
<proteinExistence type="predicted"/>